<sequence>MAKTISIKQVEKVGELSKLTLTPSEKTKLLDLFIETLNYINVLSDLNLNKVVETYQVTGLTNVFQKSDYSSTLSKEEVLSNANKVVKDLIATAQVLER</sequence>
<dbReference type="AlphaFoldDB" id="A0A1F4VKS5"/>
<dbReference type="Gene3D" id="1.10.20.60">
    <property type="entry name" value="Glu-tRNAGln amidotransferase C subunit, N-terminal domain"/>
    <property type="match status" value="1"/>
</dbReference>
<dbReference type="GO" id="GO:0006450">
    <property type="term" value="P:regulation of translational fidelity"/>
    <property type="evidence" value="ECO:0007669"/>
    <property type="project" value="InterPro"/>
</dbReference>
<dbReference type="Pfam" id="PF02686">
    <property type="entry name" value="GatC"/>
    <property type="match status" value="1"/>
</dbReference>
<dbReference type="InterPro" id="IPR003837">
    <property type="entry name" value="GatC"/>
</dbReference>
<accession>A0A1F4VKS5</accession>
<dbReference type="Proteomes" id="UP000177763">
    <property type="component" value="Unassembled WGS sequence"/>
</dbReference>
<evidence type="ECO:0000313" key="1">
    <source>
        <dbReference type="EMBL" id="OGC57685.1"/>
    </source>
</evidence>
<dbReference type="EMBL" id="MEVN01000007">
    <property type="protein sequence ID" value="OGC57685.1"/>
    <property type="molecule type" value="Genomic_DNA"/>
</dbReference>
<organism evidence="1 2">
    <name type="scientific">candidate division WWE3 bacterium RIFCSPLOWO2_12_FULL_36_10</name>
    <dbReference type="NCBI Taxonomy" id="1802630"/>
    <lineage>
        <taxon>Bacteria</taxon>
        <taxon>Katanobacteria</taxon>
    </lineage>
</organism>
<dbReference type="STRING" id="1802630.A3H26_03855"/>
<name>A0A1F4VKS5_UNCKA</name>
<reference evidence="1 2" key="1">
    <citation type="journal article" date="2016" name="Nat. Commun.">
        <title>Thousands of microbial genomes shed light on interconnected biogeochemical processes in an aquifer system.</title>
        <authorList>
            <person name="Anantharaman K."/>
            <person name="Brown C.T."/>
            <person name="Hug L.A."/>
            <person name="Sharon I."/>
            <person name="Castelle C.J."/>
            <person name="Probst A.J."/>
            <person name="Thomas B.C."/>
            <person name="Singh A."/>
            <person name="Wilkins M.J."/>
            <person name="Karaoz U."/>
            <person name="Brodie E.L."/>
            <person name="Williams K.H."/>
            <person name="Hubbard S.S."/>
            <person name="Banfield J.F."/>
        </authorList>
    </citation>
    <scope>NUCLEOTIDE SEQUENCE [LARGE SCALE GENOMIC DNA]</scope>
</reference>
<evidence type="ECO:0000313" key="2">
    <source>
        <dbReference type="Proteomes" id="UP000177763"/>
    </source>
</evidence>
<proteinExistence type="predicted"/>
<comment type="caution">
    <text evidence="1">The sequence shown here is derived from an EMBL/GenBank/DDBJ whole genome shotgun (WGS) entry which is preliminary data.</text>
</comment>
<protein>
    <recommendedName>
        <fullName evidence="3">Aspartyl/glutamyl-tRNA(Asn/Gln) amidotransferase subunit C</fullName>
    </recommendedName>
</protein>
<dbReference type="SUPFAM" id="SSF141000">
    <property type="entry name" value="Glu-tRNAGln amidotransferase C subunit"/>
    <property type="match status" value="1"/>
</dbReference>
<dbReference type="InterPro" id="IPR036113">
    <property type="entry name" value="Asp/Glu-ADT_sf_sub_c"/>
</dbReference>
<evidence type="ECO:0008006" key="3">
    <source>
        <dbReference type="Google" id="ProtNLM"/>
    </source>
</evidence>
<gene>
    <name evidence="1" type="ORF">A3H26_03855</name>
</gene>